<keyword evidence="6 7" id="KW-0472">Membrane</keyword>
<evidence type="ECO:0000313" key="8">
    <source>
        <dbReference type="EMBL" id="PHP67634.1"/>
    </source>
</evidence>
<keyword evidence="2" id="KW-0813">Transport</keyword>
<dbReference type="GO" id="GO:0055085">
    <property type="term" value="P:transmembrane transport"/>
    <property type="evidence" value="ECO:0007669"/>
    <property type="project" value="InterPro"/>
</dbReference>
<dbReference type="PANTHER" id="PTHR36838">
    <property type="entry name" value="AUXIN EFFLUX CARRIER FAMILY PROTEIN"/>
    <property type="match status" value="1"/>
</dbReference>
<evidence type="ECO:0000256" key="2">
    <source>
        <dbReference type="ARBA" id="ARBA00022448"/>
    </source>
</evidence>
<feature type="transmembrane region" description="Helical" evidence="7">
    <location>
        <begin position="6"/>
        <end position="27"/>
    </location>
</feature>
<evidence type="ECO:0000256" key="1">
    <source>
        <dbReference type="ARBA" id="ARBA00004141"/>
    </source>
</evidence>
<evidence type="ECO:0000256" key="6">
    <source>
        <dbReference type="ARBA" id="ARBA00023136"/>
    </source>
</evidence>
<proteinExistence type="predicted"/>
<feature type="transmembrane region" description="Helical" evidence="7">
    <location>
        <begin position="261"/>
        <end position="279"/>
    </location>
</feature>
<feature type="transmembrane region" description="Helical" evidence="7">
    <location>
        <begin position="165"/>
        <end position="185"/>
    </location>
</feature>
<evidence type="ECO:0000256" key="3">
    <source>
        <dbReference type="ARBA" id="ARBA00022475"/>
    </source>
</evidence>
<feature type="transmembrane region" description="Helical" evidence="7">
    <location>
        <begin position="64"/>
        <end position="83"/>
    </location>
</feature>
<sequence length="313" mass="32368">MLSILSITGPIYLAILAGFVSVKAGLFKASDMRLLGGFVLYIALPALLFTALSTKPFGQIIRPGYLAAYCLGSLIMVTLGYTFSRLARGQEPAQAGMSAMGMSCPNSGFVGYPLGMLIYPDFAGVVLALNMLVENALIIPLLLALASQQKGASPVTAFAVAAGRLVRNPLVIALMLGLVASLLPFELPGVLTRTVGLFASAAAPVSLFVIGGTLAGLAVGGVWKDAVPVILGKLLIHPLAILAAIPVVLSTGVLGLDDLDIKALIVTGALPIFGIYTILAQAHRQEEMSAVALTGTTAFSFLTLSGLLWLLGF</sequence>
<organism evidence="8 9">
    <name type="scientific">Zhengella mangrovi</name>
    <dbReference type="NCBI Taxonomy" id="1982044"/>
    <lineage>
        <taxon>Bacteria</taxon>
        <taxon>Pseudomonadati</taxon>
        <taxon>Pseudomonadota</taxon>
        <taxon>Alphaproteobacteria</taxon>
        <taxon>Hyphomicrobiales</taxon>
        <taxon>Notoacmeibacteraceae</taxon>
        <taxon>Zhengella</taxon>
    </lineage>
</organism>
<keyword evidence="4 7" id="KW-0812">Transmembrane</keyword>
<feature type="transmembrane region" description="Helical" evidence="7">
    <location>
        <begin position="95"/>
        <end position="119"/>
    </location>
</feature>
<keyword evidence="9" id="KW-1185">Reference proteome</keyword>
<accession>A0A2G1QQ90</accession>
<dbReference type="AlphaFoldDB" id="A0A2G1QQ90"/>
<dbReference type="InterPro" id="IPR004776">
    <property type="entry name" value="Mem_transp_PIN-like"/>
</dbReference>
<keyword evidence="3" id="KW-1003">Cell membrane</keyword>
<evidence type="ECO:0000256" key="7">
    <source>
        <dbReference type="SAM" id="Phobius"/>
    </source>
</evidence>
<reference evidence="8 9" key="1">
    <citation type="submission" date="2017-10" db="EMBL/GenBank/DDBJ databases">
        <title>Sedimentibacterium mangrovi gen. nov., sp. nov., a novel member of family Phyllobacteriacea isolated from mangrove sediment.</title>
        <authorList>
            <person name="Liao H."/>
            <person name="Tian Y."/>
        </authorList>
    </citation>
    <scope>NUCLEOTIDE SEQUENCE [LARGE SCALE GENOMIC DNA]</scope>
    <source>
        <strain evidence="8 9">X9-2-2</strain>
    </source>
</reference>
<dbReference type="PANTHER" id="PTHR36838:SF3">
    <property type="entry name" value="TRANSPORTER AUXIN EFFLUX CARRIER EC FAMILY"/>
    <property type="match status" value="1"/>
</dbReference>
<name>A0A2G1QQ90_9HYPH</name>
<dbReference type="Pfam" id="PF03547">
    <property type="entry name" value="Mem_trans"/>
    <property type="match status" value="1"/>
</dbReference>
<dbReference type="RefSeq" id="WP_099305690.1">
    <property type="nucleotide sequence ID" value="NZ_PDVP01000003.1"/>
</dbReference>
<feature type="transmembrane region" description="Helical" evidence="7">
    <location>
        <begin position="197"/>
        <end position="223"/>
    </location>
</feature>
<protein>
    <submittedName>
        <fullName evidence="8">Permease</fullName>
    </submittedName>
</protein>
<evidence type="ECO:0000313" key="9">
    <source>
        <dbReference type="Proteomes" id="UP000221168"/>
    </source>
</evidence>
<dbReference type="Proteomes" id="UP000221168">
    <property type="component" value="Unassembled WGS sequence"/>
</dbReference>
<dbReference type="OrthoDB" id="9810457at2"/>
<evidence type="ECO:0000256" key="5">
    <source>
        <dbReference type="ARBA" id="ARBA00022989"/>
    </source>
</evidence>
<comment type="subcellular location">
    <subcellularLocation>
        <location evidence="1">Membrane</location>
        <topology evidence="1">Multi-pass membrane protein</topology>
    </subcellularLocation>
</comment>
<comment type="caution">
    <text evidence="8">The sequence shown here is derived from an EMBL/GenBank/DDBJ whole genome shotgun (WGS) entry which is preliminary data.</text>
</comment>
<gene>
    <name evidence="8" type="ORF">CSC94_08010</name>
</gene>
<feature type="transmembrane region" description="Helical" evidence="7">
    <location>
        <begin position="34"/>
        <end position="52"/>
    </location>
</feature>
<evidence type="ECO:0000256" key="4">
    <source>
        <dbReference type="ARBA" id="ARBA00022692"/>
    </source>
</evidence>
<feature type="transmembrane region" description="Helical" evidence="7">
    <location>
        <begin position="291"/>
        <end position="311"/>
    </location>
</feature>
<keyword evidence="5 7" id="KW-1133">Transmembrane helix</keyword>
<dbReference type="EMBL" id="PDVP01000003">
    <property type="protein sequence ID" value="PHP67634.1"/>
    <property type="molecule type" value="Genomic_DNA"/>
</dbReference>
<dbReference type="GO" id="GO:0016020">
    <property type="term" value="C:membrane"/>
    <property type="evidence" value="ECO:0007669"/>
    <property type="project" value="UniProtKB-SubCell"/>
</dbReference>
<feature type="transmembrane region" description="Helical" evidence="7">
    <location>
        <begin position="235"/>
        <end position="255"/>
    </location>
</feature>